<dbReference type="NCBIfam" id="TIGR03954">
    <property type="entry name" value="integ_memb_HG"/>
    <property type="match status" value="1"/>
</dbReference>
<dbReference type="AlphaFoldDB" id="A0A7Z0EHZ9"/>
<keyword evidence="9" id="KW-1185">Reference proteome</keyword>
<protein>
    <submittedName>
        <fullName evidence="8">Integral membrane protein</fullName>
    </submittedName>
</protein>
<dbReference type="InterPro" id="IPR023845">
    <property type="entry name" value="DUF3817_TM"/>
</dbReference>
<accession>A0A7Z0EHZ9</accession>
<evidence type="ECO:0000313" key="9">
    <source>
        <dbReference type="Proteomes" id="UP000572051"/>
    </source>
</evidence>
<keyword evidence="5 6" id="KW-0472">Membrane</keyword>
<keyword evidence="3 6" id="KW-0812">Transmembrane</keyword>
<evidence type="ECO:0000256" key="5">
    <source>
        <dbReference type="ARBA" id="ARBA00023136"/>
    </source>
</evidence>
<dbReference type="GO" id="GO:0005886">
    <property type="term" value="C:plasma membrane"/>
    <property type="evidence" value="ECO:0007669"/>
    <property type="project" value="UniProtKB-SubCell"/>
</dbReference>
<proteinExistence type="predicted"/>
<dbReference type="Proteomes" id="UP000572051">
    <property type="component" value="Unassembled WGS sequence"/>
</dbReference>
<feature type="transmembrane region" description="Helical" evidence="6">
    <location>
        <begin position="40"/>
        <end position="63"/>
    </location>
</feature>
<keyword evidence="2" id="KW-1003">Cell membrane</keyword>
<comment type="subcellular location">
    <subcellularLocation>
        <location evidence="1">Cell membrane</location>
        <topology evidence="1">Multi-pass membrane protein</topology>
    </subcellularLocation>
</comment>
<evidence type="ECO:0000313" key="8">
    <source>
        <dbReference type="EMBL" id="NYJ32351.1"/>
    </source>
</evidence>
<feature type="domain" description="DUF3817" evidence="7">
    <location>
        <begin position="10"/>
        <end position="96"/>
    </location>
</feature>
<keyword evidence="4 6" id="KW-1133">Transmembrane helix</keyword>
<evidence type="ECO:0000256" key="2">
    <source>
        <dbReference type="ARBA" id="ARBA00022475"/>
    </source>
</evidence>
<sequence>MSISTLTAMAFRAVAAFEALTWAGLLVGMGFKYLVNGNELGVHVFGPIHGGAFVVYVLLTLFAAFRLRWGVWPTLLALAASVPPMCTLVADWWLHRTGRLTPPEQREDVDRTPEAVA</sequence>
<organism evidence="8 9">
    <name type="scientific">Nocardiopsis aegyptia</name>
    <dbReference type="NCBI Taxonomy" id="220378"/>
    <lineage>
        <taxon>Bacteria</taxon>
        <taxon>Bacillati</taxon>
        <taxon>Actinomycetota</taxon>
        <taxon>Actinomycetes</taxon>
        <taxon>Streptosporangiales</taxon>
        <taxon>Nocardiopsidaceae</taxon>
        <taxon>Nocardiopsis</taxon>
    </lineage>
</organism>
<reference evidence="8 9" key="1">
    <citation type="submission" date="2020-07" db="EMBL/GenBank/DDBJ databases">
        <title>Sequencing the genomes of 1000 actinobacteria strains.</title>
        <authorList>
            <person name="Klenk H.-P."/>
        </authorList>
    </citation>
    <scope>NUCLEOTIDE SEQUENCE [LARGE SCALE GENOMIC DNA]</scope>
    <source>
        <strain evidence="8 9">DSM 44442</strain>
    </source>
</reference>
<comment type="caution">
    <text evidence="8">The sequence shown here is derived from an EMBL/GenBank/DDBJ whole genome shotgun (WGS) entry which is preliminary data.</text>
</comment>
<evidence type="ECO:0000256" key="3">
    <source>
        <dbReference type="ARBA" id="ARBA00022692"/>
    </source>
</evidence>
<evidence type="ECO:0000259" key="7">
    <source>
        <dbReference type="Pfam" id="PF12823"/>
    </source>
</evidence>
<name>A0A7Z0EHZ9_9ACTN</name>
<evidence type="ECO:0000256" key="4">
    <source>
        <dbReference type="ARBA" id="ARBA00022989"/>
    </source>
</evidence>
<gene>
    <name evidence="8" type="ORF">HNR10_000232</name>
</gene>
<feature type="transmembrane region" description="Helical" evidence="6">
    <location>
        <begin position="75"/>
        <end position="94"/>
    </location>
</feature>
<evidence type="ECO:0000256" key="6">
    <source>
        <dbReference type="SAM" id="Phobius"/>
    </source>
</evidence>
<dbReference type="PANTHER" id="PTHR40077:SF1">
    <property type="entry name" value="MEMBRANE PROTEIN"/>
    <property type="match status" value="1"/>
</dbReference>
<dbReference type="PANTHER" id="PTHR40077">
    <property type="entry name" value="MEMBRANE PROTEIN-RELATED"/>
    <property type="match status" value="1"/>
</dbReference>
<dbReference type="EMBL" id="JACCFS010000001">
    <property type="protein sequence ID" value="NYJ32351.1"/>
    <property type="molecule type" value="Genomic_DNA"/>
</dbReference>
<dbReference type="RefSeq" id="WP_179820130.1">
    <property type="nucleotide sequence ID" value="NZ_JACCFS010000001.1"/>
</dbReference>
<evidence type="ECO:0000256" key="1">
    <source>
        <dbReference type="ARBA" id="ARBA00004651"/>
    </source>
</evidence>
<dbReference type="Pfam" id="PF12823">
    <property type="entry name" value="DUF3817"/>
    <property type="match status" value="1"/>
</dbReference>